<evidence type="ECO:0000313" key="2">
    <source>
        <dbReference type="Proteomes" id="UP000272412"/>
    </source>
</evidence>
<dbReference type="Proteomes" id="UP000272412">
    <property type="component" value="Unassembled WGS sequence"/>
</dbReference>
<dbReference type="AlphaFoldDB" id="A0A3N4N761"/>
<comment type="caution">
    <text evidence="1">The sequence shown here is derived from an EMBL/GenBank/DDBJ whole genome shotgun (WGS) entry which is preliminary data.</text>
</comment>
<evidence type="ECO:0000313" key="1">
    <source>
        <dbReference type="EMBL" id="RPD89406.1"/>
    </source>
</evidence>
<gene>
    <name evidence="1" type="ORF">EGK74_04085</name>
</gene>
<reference evidence="1 2" key="1">
    <citation type="submission" date="2018-11" db="EMBL/GenBank/DDBJ databases">
        <title>Neisseria weixii sp. nov. isolated from the rectal contents of plateau pika (Ochotona cruzoniae).</title>
        <authorList>
            <person name="Zhang G."/>
        </authorList>
    </citation>
    <scope>NUCLEOTIDE SEQUENCE [LARGE SCALE GENOMIC DNA]</scope>
    <source>
        <strain evidence="1 2">10009</strain>
    </source>
</reference>
<protein>
    <submittedName>
        <fullName evidence="1">Uncharacterized protein</fullName>
    </submittedName>
</protein>
<name>A0A3N4N761_9NEIS</name>
<dbReference type="RefSeq" id="WP_123804567.1">
    <property type="nucleotide sequence ID" value="NZ_RPFL01000007.1"/>
</dbReference>
<proteinExistence type="predicted"/>
<dbReference type="EMBL" id="RPFL01000007">
    <property type="protein sequence ID" value="RPD89406.1"/>
    <property type="molecule type" value="Genomic_DNA"/>
</dbReference>
<dbReference type="OrthoDB" id="6571023at2"/>
<organism evidence="1 2">
    <name type="scientific">Neisseria weixii</name>
    <dbReference type="NCBI Taxonomy" id="1853276"/>
    <lineage>
        <taxon>Bacteria</taxon>
        <taxon>Pseudomonadati</taxon>
        <taxon>Pseudomonadota</taxon>
        <taxon>Betaproteobacteria</taxon>
        <taxon>Neisseriales</taxon>
        <taxon>Neisseriaceae</taxon>
        <taxon>Neisseria</taxon>
    </lineage>
</organism>
<accession>A0A3N4N761</accession>
<keyword evidence="2" id="KW-1185">Reference proteome</keyword>
<sequence>MRGNIQAKIGAALSGKLTGATQSITLKRVTKVADKIKGTFTEAADEYQGRGVCRLSWKAQEMAALNIPQTDGKAVILQNEIPVAPKQGDWLDFGDGWCVIINVRQDPIGAAWIVQYRKA</sequence>